<dbReference type="InterPro" id="IPR029050">
    <property type="entry name" value="Immunoprotect_excell_Ig-like"/>
</dbReference>
<reference evidence="4 5" key="1">
    <citation type="journal article" date="2014" name="Int. J. Syst. Evol. Microbiol.">
        <title>Complete genome sequence of Corynebacterium casei LMG S-19264T (=DSM 44701T), isolated from a smear-ripened cheese.</title>
        <authorList>
            <consortium name="US DOE Joint Genome Institute (JGI-PGF)"/>
            <person name="Walter F."/>
            <person name="Albersmeier A."/>
            <person name="Kalinowski J."/>
            <person name="Ruckert C."/>
        </authorList>
    </citation>
    <scope>NUCLEOTIDE SEQUENCE [LARGE SCALE GENOMIC DNA]</scope>
    <source>
        <strain evidence="4 5">CCM 8669</strain>
    </source>
</reference>
<sequence>MKAPRLLIAAALLPLALTACSNTEEAAPEPMESVTPIENSTPQEEPDDGTNERGNIEATVGEEISVTGYDSDEEVYKLKVTGIEPAFQCTEPYAQPAENGNFVKVDLEAQTSSKEALDNSYYSSGVHISSGSFKYIDNNGTTFGGYLSTGSSFSCNPSSENFPDSLGPAQKSAGSVILDVPNLDGVIVYEDQLANVSVEYAIQ</sequence>
<comment type="caution">
    <text evidence="4">The sequence shown here is derived from an EMBL/GenBank/DDBJ whole genome shotgun (WGS) entry which is preliminary data.</text>
</comment>
<feature type="chain" id="PRO_5037527174" description="DUF4352 domain-containing protein" evidence="3">
    <location>
        <begin position="27"/>
        <end position="203"/>
    </location>
</feature>
<evidence type="ECO:0000313" key="4">
    <source>
        <dbReference type="EMBL" id="GGH63888.1"/>
    </source>
</evidence>
<dbReference type="PROSITE" id="PS51257">
    <property type="entry name" value="PROKAR_LIPOPROTEIN"/>
    <property type="match status" value="1"/>
</dbReference>
<gene>
    <name evidence="4" type="ORF">GCM10007359_15640</name>
</gene>
<evidence type="ECO:0000256" key="2">
    <source>
        <dbReference type="SAM" id="MobiDB-lite"/>
    </source>
</evidence>
<proteinExistence type="predicted"/>
<name>A0A917ITE1_9MICC</name>
<dbReference type="Proteomes" id="UP000600171">
    <property type="component" value="Unassembled WGS sequence"/>
</dbReference>
<evidence type="ECO:0000256" key="1">
    <source>
        <dbReference type="ARBA" id="ARBA00022729"/>
    </source>
</evidence>
<accession>A0A917ITE1</accession>
<dbReference type="RefSeq" id="WP_188359799.1">
    <property type="nucleotide sequence ID" value="NZ_BMDC01000002.1"/>
</dbReference>
<dbReference type="EMBL" id="BMDC01000002">
    <property type="protein sequence ID" value="GGH63888.1"/>
    <property type="molecule type" value="Genomic_DNA"/>
</dbReference>
<organism evidence="4 5">
    <name type="scientific">Rothia aerolata</name>
    <dbReference type="NCBI Taxonomy" id="1812262"/>
    <lineage>
        <taxon>Bacteria</taxon>
        <taxon>Bacillati</taxon>
        <taxon>Actinomycetota</taxon>
        <taxon>Actinomycetes</taxon>
        <taxon>Micrococcales</taxon>
        <taxon>Micrococcaceae</taxon>
        <taxon>Rothia</taxon>
    </lineage>
</organism>
<evidence type="ECO:0000256" key="3">
    <source>
        <dbReference type="SAM" id="SignalP"/>
    </source>
</evidence>
<keyword evidence="5" id="KW-1185">Reference proteome</keyword>
<dbReference type="AlphaFoldDB" id="A0A917ITE1"/>
<feature type="region of interest" description="Disordered" evidence="2">
    <location>
        <begin position="23"/>
        <end position="61"/>
    </location>
</feature>
<keyword evidence="1 3" id="KW-0732">Signal</keyword>
<dbReference type="Gene3D" id="2.60.40.1240">
    <property type="match status" value="1"/>
</dbReference>
<feature type="signal peptide" evidence="3">
    <location>
        <begin position="1"/>
        <end position="26"/>
    </location>
</feature>
<evidence type="ECO:0000313" key="5">
    <source>
        <dbReference type="Proteomes" id="UP000600171"/>
    </source>
</evidence>
<protein>
    <recommendedName>
        <fullName evidence="6">DUF4352 domain-containing protein</fullName>
    </recommendedName>
</protein>
<evidence type="ECO:0008006" key="6">
    <source>
        <dbReference type="Google" id="ProtNLM"/>
    </source>
</evidence>